<dbReference type="InterPro" id="IPR036388">
    <property type="entry name" value="WH-like_DNA-bd_sf"/>
</dbReference>
<evidence type="ECO:0000313" key="6">
    <source>
        <dbReference type="EMBL" id="KZM70034.1"/>
    </source>
</evidence>
<dbReference type="PANTHER" id="PTHR30154">
    <property type="entry name" value="LEUCINE-RESPONSIVE REGULATORY PROTEIN"/>
    <property type="match status" value="1"/>
</dbReference>
<evidence type="ECO:0000256" key="1">
    <source>
        <dbReference type="ARBA" id="ARBA00023015"/>
    </source>
</evidence>
<keyword evidence="7" id="KW-1185">Reference proteome</keyword>
<dbReference type="Pfam" id="PF13404">
    <property type="entry name" value="HTH_AsnC-type"/>
    <property type="match status" value="2"/>
</dbReference>
<name>A0A164J4E1_9NOCA</name>
<keyword evidence="2" id="KW-0238">DNA-binding</keyword>
<comment type="caution">
    <text evidence="6">The sequence shown here is derived from an EMBL/GenBank/DDBJ whole genome shotgun (WGS) entry which is preliminary data.</text>
</comment>
<dbReference type="Gene3D" id="1.10.10.10">
    <property type="entry name" value="Winged helix-like DNA-binding domain superfamily/Winged helix DNA-binding domain"/>
    <property type="match status" value="2"/>
</dbReference>
<sequence>MRQRLDPTEQRLAAALLAAPRASWRTLGRCLGLSERTVLRRAAPLYADGTLRATVVRNPACFPALTPVALRVRCRPNRIGAVARALARRPDTVWVEILGGGDELGIVVFLDDPAARNTLLLRDLPATSAVDSWTAQNLLRVFPTAFEWTGGLLSDTEIASLRALRPQPIPGPPPAVDHDLLAALTADARSGYGELAAATGMTAATARRRLEALLRGQVIRVATELDLALLGVHAEALLWLTVPPGDLEHAGRTLSAHPSVRFAAATTGATNLLVAVAAADLTGLYAFLTDTLGTLGRSTSVETVPILTTVKRTGLMR</sequence>
<dbReference type="InterPro" id="IPR000485">
    <property type="entry name" value="AsnC-type_HTH_dom"/>
</dbReference>
<dbReference type="InterPro" id="IPR011008">
    <property type="entry name" value="Dimeric_a/b-barrel"/>
</dbReference>
<proteinExistence type="predicted"/>
<dbReference type="InterPro" id="IPR019887">
    <property type="entry name" value="Tscrpt_reg_AsnC/Lrp_C"/>
</dbReference>
<evidence type="ECO:0000256" key="3">
    <source>
        <dbReference type="ARBA" id="ARBA00023163"/>
    </source>
</evidence>
<dbReference type="EMBL" id="LWGR01000016">
    <property type="protein sequence ID" value="KZM70034.1"/>
    <property type="molecule type" value="Genomic_DNA"/>
</dbReference>
<dbReference type="Pfam" id="PF01037">
    <property type="entry name" value="AsnC_trans_reg"/>
    <property type="match status" value="1"/>
</dbReference>
<gene>
    <name evidence="6" type="ORF">AWN90_05440</name>
</gene>
<organism evidence="6 7">
    <name type="scientific">Nocardia terpenica</name>
    <dbReference type="NCBI Taxonomy" id="455432"/>
    <lineage>
        <taxon>Bacteria</taxon>
        <taxon>Bacillati</taxon>
        <taxon>Actinomycetota</taxon>
        <taxon>Actinomycetes</taxon>
        <taxon>Mycobacteriales</taxon>
        <taxon>Nocardiaceae</taxon>
        <taxon>Nocardia</taxon>
    </lineage>
</organism>
<evidence type="ECO:0000256" key="2">
    <source>
        <dbReference type="ARBA" id="ARBA00023125"/>
    </source>
</evidence>
<evidence type="ECO:0000259" key="4">
    <source>
        <dbReference type="Pfam" id="PF01037"/>
    </source>
</evidence>
<dbReference type="GO" id="GO:0043200">
    <property type="term" value="P:response to amino acid"/>
    <property type="evidence" value="ECO:0007669"/>
    <property type="project" value="TreeGrafter"/>
</dbReference>
<dbReference type="GO" id="GO:0043565">
    <property type="term" value="F:sequence-specific DNA binding"/>
    <property type="evidence" value="ECO:0007669"/>
    <property type="project" value="InterPro"/>
</dbReference>
<dbReference type="GO" id="GO:0005829">
    <property type="term" value="C:cytosol"/>
    <property type="evidence" value="ECO:0007669"/>
    <property type="project" value="TreeGrafter"/>
</dbReference>
<reference evidence="6 7" key="1">
    <citation type="submission" date="2016-04" db="EMBL/GenBank/DDBJ databases">
        <authorList>
            <person name="Evans L.H."/>
            <person name="Alamgir A."/>
            <person name="Owens N."/>
            <person name="Weber N.D."/>
            <person name="Virtaneva K."/>
            <person name="Barbian K."/>
            <person name="Babar A."/>
            <person name="Rosenke K."/>
        </authorList>
    </citation>
    <scope>NUCLEOTIDE SEQUENCE [LARGE SCALE GENOMIC DNA]</scope>
    <source>
        <strain evidence="6 7">IFM 0406</strain>
    </source>
</reference>
<accession>A0A164J4E1</accession>
<evidence type="ECO:0000259" key="5">
    <source>
        <dbReference type="Pfam" id="PF13404"/>
    </source>
</evidence>
<dbReference type="InterPro" id="IPR036390">
    <property type="entry name" value="WH_DNA-bd_sf"/>
</dbReference>
<protein>
    <submittedName>
        <fullName evidence="6">AsnC family transcriptional regulator</fullName>
    </submittedName>
</protein>
<dbReference type="SUPFAM" id="SSF54909">
    <property type="entry name" value="Dimeric alpha+beta barrel"/>
    <property type="match status" value="1"/>
</dbReference>
<dbReference type="InterPro" id="IPR019888">
    <property type="entry name" value="Tscrpt_reg_AsnC-like"/>
</dbReference>
<dbReference type="RefSeq" id="WP_067578239.1">
    <property type="nucleotide sequence ID" value="NZ_JABMCZ010000003.1"/>
</dbReference>
<dbReference type="PANTHER" id="PTHR30154:SF34">
    <property type="entry name" value="TRANSCRIPTIONAL REGULATOR AZLB"/>
    <property type="match status" value="1"/>
</dbReference>
<feature type="domain" description="HTH asnC-type" evidence="5">
    <location>
        <begin position="176"/>
        <end position="213"/>
    </location>
</feature>
<dbReference type="SMART" id="SM00344">
    <property type="entry name" value="HTH_ASNC"/>
    <property type="match status" value="1"/>
</dbReference>
<keyword evidence="1" id="KW-0805">Transcription regulation</keyword>
<dbReference type="AlphaFoldDB" id="A0A164J4E1"/>
<dbReference type="OrthoDB" id="3453230at2"/>
<feature type="domain" description="HTH asnC-type" evidence="5">
    <location>
        <begin position="5"/>
        <end position="42"/>
    </location>
</feature>
<keyword evidence="3" id="KW-0804">Transcription</keyword>
<feature type="domain" description="Transcription regulator AsnC/Lrp ligand binding" evidence="4">
    <location>
        <begin position="240"/>
        <end position="307"/>
    </location>
</feature>
<dbReference type="SUPFAM" id="SSF46785">
    <property type="entry name" value="Winged helix' DNA-binding domain"/>
    <property type="match status" value="1"/>
</dbReference>
<dbReference type="Proteomes" id="UP000076512">
    <property type="component" value="Unassembled WGS sequence"/>
</dbReference>
<evidence type="ECO:0000313" key="7">
    <source>
        <dbReference type="Proteomes" id="UP000076512"/>
    </source>
</evidence>
<dbReference type="Gene3D" id="3.30.70.920">
    <property type="match status" value="1"/>
</dbReference>